<evidence type="ECO:0000313" key="1">
    <source>
        <dbReference type="Proteomes" id="UP000085678"/>
    </source>
</evidence>
<dbReference type="Proteomes" id="UP000085678">
    <property type="component" value="Unplaced"/>
</dbReference>
<keyword evidence="1" id="KW-1185">Reference proteome</keyword>
<protein>
    <submittedName>
        <fullName evidence="2">Uncharacterized protein LOC106156807</fullName>
    </submittedName>
</protein>
<dbReference type="InParanoid" id="A0A1S3HRL1"/>
<dbReference type="GeneID" id="106156807"/>
<dbReference type="KEGG" id="lak:106156807"/>
<dbReference type="RefSeq" id="XP_013387689.1">
    <property type="nucleotide sequence ID" value="XM_013532235.1"/>
</dbReference>
<name>A0A1S3HRL1_LINAN</name>
<dbReference type="AlphaFoldDB" id="A0A1S3HRL1"/>
<reference evidence="2" key="1">
    <citation type="submission" date="2025-08" db="UniProtKB">
        <authorList>
            <consortium name="RefSeq"/>
        </authorList>
    </citation>
    <scope>IDENTIFICATION</scope>
    <source>
        <tissue evidence="2">Gonads</tissue>
    </source>
</reference>
<proteinExistence type="predicted"/>
<gene>
    <name evidence="2" type="primary">LOC106156807</name>
</gene>
<organism evidence="1 2">
    <name type="scientific">Lingula anatina</name>
    <name type="common">Brachiopod</name>
    <name type="synonym">Lingula unguis</name>
    <dbReference type="NCBI Taxonomy" id="7574"/>
    <lineage>
        <taxon>Eukaryota</taxon>
        <taxon>Metazoa</taxon>
        <taxon>Spiralia</taxon>
        <taxon>Lophotrochozoa</taxon>
        <taxon>Brachiopoda</taxon>
        <taxon>Linguliformea</taxon>
        <taxon>Lingulata</taxon>
        <taxon>Lingulida</taxon>
        <taxon>Linguloidea</taxon>
        <taxon>Lingulidae</taxon>
        <taxon>Lingula</taxon>
    </lineage>
</organism>
<evidence type="ECO:0000313" key="2">
    <source>
        <dbReference type="RefSeq" id="XP_013387689.1"/>
    </source>
</evidence>
<dbReference type="OrthoDB" id="6283708at2759"/>
<accession>A0A1S3HRL1</accession>
<sequence length="200" mass="22051">MGIDKEAEHQLQGIRGMSDESRKTFVGAVLDICDTPVTIDPLLVLIKQAHKAASANTEKFITVDKLRNTVGQSDAVVSLLKQIGFTFRDDDVVYPKASPLLDATRVLFEALIELDGEEILDFRECNSNLAKPLLHVLNQALHGRDVPLDDIKALYTDRNPAQSFLNEMDFHIKGLDTLNPPAGQSNKLEAAYIAVLALWG</sequence>